<keyword evidence="3" id="KW-0408">Iron</keyword>
<dbReference type="InterPro" id="IPR029052">
    <property type="entry name" value="Metallo-depent_PP-like"/>
</dbReference>
<evidence type="ECO:0000256" key="3">
    <source>
        <dbReference type="ARBA" id="ARBA00023004"/>
    </source>
</evidence>
<dbReference type="GO" id="GO:0046872">
    <property type="term" value="F:metal ion binding"/>
    <property type="evidence" value="ECO:0007669"/>
    <property type="project" value="UniProtKB-KW"/>
</dbReference>
<dbReference type="Proteomes" id="UP000597507">
    <property type="component" value="Unassembled WGS sequence"/>
</dbReference>
<comment type="similarity">
    <text evidence="4">Belongs to the cyclic nucleotide phosphodiesterase class-III family.</text>
</comment>
<evidence type="ECO:0000256" key="1">
    <source>
        <dbReference type="ARBA" id="ARBA00022723"/>
    </source>
</evidence>
<evidence type="ECO:0000313" key="6">
    <source>
        <dbReference type="EMBL" id="GGG16084.1"/>
    </source>
</evidence>
<dbReference type="RefSeq" id="WP_188897253.1">
    <property type="nucleotide sequence ID" value="NZ_BMKS01000001.1"/>
</dbReference>
<organism evidence="6 7">
    <name type="scientific">Caldovatus sediminis</name>
    <dbReference type="NCBI Taxonomy" id="2041189"/>
    <lineage>
        <taxon>Bacteria</taxon>
        <taxon>Pseudomonadati</taxon>
        <taxon>Pseudomonadota</taxon>
        <taxon>Alphaproteobacteria</taxon>
        <taxon>Acetobacterales</taxon>
        <taxon>Roseomonadaceae</taxon>
        <taxon>Caldovatus</taxon>
    </lineage>
</organism>
<keyword evidence="1" id="KW-0479">Metal-binding</keyword>
<keyword evidence="7" id="KW-1185">Reference proteome</keyword>
<dbReference type="InterPro" id="IPR050884">
    <property type="entry name" value="CNP_phosphodiesterase-III"/>
</dbReference>
<dbReference type="InterPro" id="IPR026575">
    <property type="entry name" value="GpdQ/CpdA-like"/>
</dbReference>
<dbReference type="AlphaFoldDB" id="A0A8J2Z7R5"/>
<dbReference type="GO" id="GO:0004112">
    <property type="term" value="F:cyclic-nucleotide phosphodiesterase activity"/>
    <property type="evidence" value="ECO:0007669"/>
    <property type="project" value="InterPro"/>
</dbReference>
<reference evidence="6 7" key="1">
    <citation type="journal article" date="2014" name="Int. J. Syst. Evol. Microbiol.">
        <title>Complete genome sequence of Corynebacterium casei LMG S-19264T (=DSM 44701T), isolated from a smear-ripened cheese.</title>
        <authorList>
            <consortium name="US DOE Joint Genome Institute (JGI-PGF)"/>
            <person name="Walter F."/>
            <person name="Albersmeier A."/>
            <person name="Kalinowski J."/>
            <person name="Ruckert C."/>
        </authorList>
    </citation>
    <scope>NUCLEOTIDE SEQUENCE [LARGE SCALE GENOMIC DNA]</scope>
    <source>
        <strain evidence="6 7">CGMCC 1.16330</strain>
    </source>
</reference>
<accession>A0A8J2Z7R5</accession>
<protein>
    <submittedName>
        <fullName evidence="6">3',5'-cyclic adenosine monophosphate phosphodiesterase CpdA</fullName>
    </submittedName>
</protein>
<dbReference type="SUPFAM" id="SSF56300">
    <property type="entry name" value="Metallo-dependent phosphatases"/>
    <property type="match status" value="1"/>
</dbReference>
<dbReference type="PANTHER" id="PTHR42988:SF2">
    <property type="entry name" value="CYCLIC NUCLEOTIDE PHOSPHODIESTERASE CBUA0032-RELATED"/>
    <property type="match status" value="1"/>
</dbReference>
<proteinExistence type="inferred from homology"/>
<dbReference type="Gene3D" id="3.60.21.10">
    <property type="match status" value="1"/>
</dbReference>
<feature type="domain" description="Calcineurin-like phosphoesterase" evidence="5">
    <location>
        <begin position="6"/>
        <end position="205"/>
    </location>
</feature>
<evidence type="ECO:0000313" key="7">
    <source>
        <dbReference type="Proteomes" id="UP000597507"/>
    </source>
</evidence>
<dbReference type="EMBL" id="BMKS01000001">
    <property type="protein sequence ID" value="GGG16084.1"/>
    <property type="molecule type" value="Genomic_DNA"/>
</dbReference>
<sequence length="270" mass="29402">MTEPLSFLHLTDPHLVPPGQRLYGLDPAERLRAAVADIVARHGPDGPAPAAFALLTGDLAHHGSAESYALLREILAPLPMPVHLLLGNHDDRAAFRAAFPRVPADRHGFVQSAFATPVGRFLLLDTHEPGTAAGALCARRLAWLAERLAEANDAPVFLALHHPPARSGIAGMDRIPLRDAEALWEVLAPHRARIRHMFHGHLHRPFAGSWRGIPFSSLRGTSHQVALDLAERTKVPGSHEPPAYALVRASAEEVAVHMHDFLDATARFHL</sequence>
<comment type="caution">
    <text evidence="6">The sequence shown here is derived from an EMBL/GenBank/DDBJ whole genome shotgun (WGS) entry which is preliminary data.</text>
</comment>
<evidence type="ECO:0000256" key="2">
    <source>
        <dbReference type="ARBA" id="ARBA00022801"/>
    </source>
</evidence>
<gene>
    <name evidence="6" type="primary">cpdA</name>
    <name evidence="6" type="ORF">GCM10010964_00480</name>
</gene>
<dbReference type="Pfam" id="PF00149">
    <property type="entry name" value="Metallophos"/>
    <property type="match status" value="1"/>
</dbReference>
<name>A0A8J2Z7R5_9PROT</name>
<evidence type="ECO:0000256" key="4">
    <source>
        <dbReference type="ARBA" id="ARBA00025742"/>
    </source>
</evidence>
<keyword evidence="2" id="KW-0378">Hydrolase</keyword>
<dbReference type="CDD" id="cd07402">
    <property type="entry name" value="MPP_GpdQ"/>
    <property type="match status" value="1"/>
</dbReference>
<dbReference type="InterPro" id="IPR004843">
    <property type="entry name" value="Calcineurin-like_PHP"/>
</dbReference>
<dbReference type="PANTHER" id="PTHR42988">
    <property type="entry name" value="PHOSPHOHYDROLASE"/>
    <property type="match status" value="1"/>
</dbReference>
<evidence type="ECO:0000259" key="5">
    <source>
        <dbReference type="Pfam" id="PF00149"/>
    </source>
</evidence>